<accession>A0A926NC36</accession>
<dbReference type="RefSeq" id="WP_191142797.1">
    <property type="nucleotide sequence ID" value="NZ_JACXAH010000040.1"/>
</dbReference>
<gene>
    <name evidence="2" type="ORF">IC620_15945</name>
</gene>
<evidence type="ECO:0000313" key="3">
    <source>
        <dbReference type="Proteomes" id="UP000661691"/>
    </source>
</evidence>
<reference evidence="2" key="1">
    <citation type="submission" date="2020-09" db="EMBL/GenBank/DDBJ databases">
        <title>A novel bacterium of genus Hazenella, isolated from South China Sea.</title>
        <authorList>
            <person name="Huang H."/>
            <person name="Mo K."/>
            <person name="Hu Y."/>
        </authorList>
    </citation>
    <scope>NUCLEOTIDE SEQUENCE</scope>
    <source>
        <strain evidence="2">IB182357</strain>
    </source>
</reference>
<protein>
    <submittedName>
        <fullName evidence="2">Ribbon-helix-helix domain-containing protein</fullName>
    </submittedName>
</protein>
<comment type="caution">
    <text evidence="2">The sequence shown here is derived from an EMBL/GenBank/DDBJ whole genome shotgun (WGS) entry which is preliminary data.</text>
</comment>
<name>A0A926NC36_9BACL</name>
<evidence type="ECO:0000259" key="1">
    <source>
        <dbReference type="Pfam" id="PF12651"/>
    </source>
</evidence>
<dbReference type="EMBL" id="JACXAH010000040">
    <property type="protein sequence ID" value="MBD1373837.1"/>
    <property type="molecule type" value="Genomic_DNA"/>
</dbReference>
<dbReference type="AlphaFoldDB" id="A0A926NC36"/>
<proteinExistence type="predicted"/>
<sequence length="64" mass="7429">MSSYHRLKNRVPINNAIRTELKEALIDLSKETSISQSKLLDQAIELLLDKYDKPVPSKKFDEKQ</sequence>
<dbReference type="Pfam" id="PF12651">
    <property type="entry name" value="RHH_3"/>
    <property type="match status" value="1"/>
</dbReference>
<evidence type="ECO:0000313" key="2">
    <source>
        <dbReference type="EMBL" id="MBD1373837.1"/>
    </source>
</evidence>
<dbReference type="InterPro" id="IPR038733">
    <property type="entry name" value="Predicted_DNA_bind_prot_RHH"/>
</dbReference>
<dbReference type="Proteomes" id="UP000661691">
    <property type="component" value="Unassembled WGS sequence"/>
</dbReference>
<feature type="domain" description="Predicted DNA-binding protein ribbon-helix-helix" evidence="1">
    <location>
        <begin position="9"/>
        <end position="51"/>
    </location>
</feature>
<organism evidence="2 3">
    <name type="scientific">Polycladospora coralii</name>
    <dbReference type="NCBI Taxonomy" id="2771432"/>
    <lineage>
        <taxon>Bacteria</taxon>
        <taxon>Bacillati</taxon>
        <taxon>Bacillota</taxon>
        <taxon>Bacilli</taxon>
        <taxon>Bacillales</taxon>
        <taxon>Thermoactinomycetaceae</taxon>
        <taxon>Polycladospora</taxon>
    </lineage>
</organism>
<keyword evidence="3" id="KW-1185">Reference proteome</keyword>